<reference evidence="1 2" key="1">
    <citation type="journal article" date="2002" name="Nature">
        <title>Genome sequence and comparative analysis of the model rodent malaria parasite Plasmodium yoelii yoelii.</title>
        <authorList>
            <person name="Carlton J.M."/>
            <person name="Angiuoli S.V."/>
            <person name="Suh B.B."/>
            <person name="Kooij T.W."/>
            <person name="Pertea M."/>
            <person name="Silva J.C."/>
            <person name="Ermolaeva M.D."/>
            <person name="Allen J.E."/>
            <person name="Selengut J.D."/>
            <person name="Koo H.L."/>
            <person name="Peterson J.D."/>
            <person name="Pop M."/>
            <person name="Kosack D.S."/>
            <person name="Shumway M.F."/>
            <person name="Bidwell S.L."/>
            <person name="Shallom S.J."/>
            <person name="van Aken S.E."/>
            <person name="Riedmuller S.B."/>
            <person name="Feldblyum T.V."/>
            <person name="Cho J.K."/>
            <person name="Quackenbush J."/>
            <person name="Sedegah M."/>
            <person name="Shoaibi A."/>
            <person name="Cummings L.M."/>
            <person name="Florens L."/>
            <person name="Yates J.R."/>
            <person name="Raine J.D."/>
            <person name="Sinden R.E."/>
            <person name="Harris M.A."/>
            <person name="Cunningham D.A."/>
            <person name="Preiser P.R."/>
            <person name="Bergman L.W."/>
            <person name="Vaidya A.B."/>
            <person name="van Lin L.H."/>
            <person name="Janse C.J."/>
            <person name="Waters A.P."/>
            <person name="Smith H.O."/>
            <person name="White O.R."/>
            <person name="Salzberg S.L."/>
            <person name="Venter J.C."/>
            <person name="Fraser C.M."/>
            <person name="Hoffman S.L."/>
            <person name="Gardner M.J."/>
            <person name="Carucci D.J."/>
        </authorList>
    </citation>
    <scope>NUCLEOTIDE SEQUENCE [LARGE SCALE GENOMIC DNA]</scope>
    <source>
        <strain evidence="1 2">17XNL</strain>
    </source>
</reference>
<sequence length="30" mass="3625">MCNVIFINVKKILSKCIFIIYIHHIRLSYT</sequence>
<proteinExistence type="predicted"/>
<keyword evidence="2" id="KW-1185">Reference proteome</keyword>
<evidence type="ECO:0000313" key="2">
    <source>
        <dbReference type="Proteomes" id="UP000008553"/>
    </source>
</evidence>
<dbReference type="Proteomes" id="UP000008553">
    <property type="component" value="Unassembled WGS sequence"/>
</dbReference>
<organism evidence="1 2">
    <name type="scientific">Plasmodium yoelii yoelii</name>
    <dbReference type="NCBI Taxonomy" id="73239"/>
    <lineage>
        <taxon>Eukaryota</taxon>
        <taxon>Sar</taxon>
        <taxon>Alveolata</taxon>
        <taxon>Apicomplexa</taxon>
        <taxon>Aconoidasida</taxon>
        <taxon>Haemosporida</taxon>
        <taxon>Plasmodiidae</taxon>
        <taxon>Plasmodium</taxon>
        <taxon>Plasmodium (Vinckeia)</taxon>
    </lineage>
</organism>
<dbReference type="EMBL" id="AABL01001732">
    <property type="protein sequence ID" value="EAA17478.1"/>
    <property type="molecule type" value="Genomic_DNA"/>
</dbReference>
<protein>
    <submittedName>
        <fullName evidence="1">Uncharacterized protein</fullName>
    </submittedName>
</protein>
<accession>Q7RDG9</accession>
<feature type="non-terminal residue" evidence="1">
    <location>
        <position position="30"/>
    </location>
</feature>
<name>Q7RDG9_PLAYO</name>
<dbReference type="PaxDb" id="73239-Q7RDG9"/>
<dbReference type="InParanoid" id="Q7RDG9"/>
<evidence type="ECO:0000313" key="1">
    <source>
        <dbReference type="EMBL" id="EAA17478.1"/>
    </source>
</evidence>
<dbReference type="AlphaFoldDB" id="Q7RDG9"/>
<comment type="caution">
    <text evidence="1">The sequence shown here is derived from an EMBL/GenBank/DDBJ whole genome shotgun (WGS) entry which is preliminary data.</text>
</comment>
<gene>
    <name evidence="1" type="ORF">PY05453</name>
</gene>